<evidence type="ECO:0000256" key="5">
    <source>
        <dbReference type="ARBA" id="ARBA00023014"/>
    </source>
</evidence>
<name>A0A9X9T7W2_METOG</name>
<keyword evidence="1 8" id="KW-0479">Metal-binding</keyword>
<dbReference type="Gene3D" id="3.40.50.300">
    <property type="entry name" value="P-loop containing nucleotide triphosphate hydrolases"/>
    <property type="match status" value="1"/>
</dbReference>
<dbReference type="SUPFAM" id="SSF52540">
    <property type="entry name" value="P-loop containing nucleoside triphosphate hydrolases"/>
    <property type="match status" value="1"/>
</dbReference>
<dbReference type="RefSeq" id="WP_268186026.1">
    <property type="nucleotide sequence ID" value="NZ_CP113361.1"/>
</dbReference>
<dbReference type="GO" id="GO:0051536">
    <property type="term" value="F:iron-sulfur cluster binding"/>
    <property type="evidence" value="ECO:0007669"/>
    <property type="project" value="UniProtKB-UniRule"/>
</dbReference>
<dbReference type="GeneID" id="76835517"/>
<sequence length="298" mass="31879">MAENTENSQQACDGNCSSCASSSSCTDPNKKSSGIEKVDISVKHIILVLSGKGGVGKSTVATNLAMSLANKGYDTGIVDLDIHGPNIPKMLGVEDRRLESRDGKTIEPVRLTGKLGVVSMAFLLPDTSSPVVWRGPMKFTAIKQFLEDVNWGDMEYLIVDLPPGTGDEALAICQLAPNIDGAVIVTTPQDVAVLDSTKAVKFVEQLDLPVIGIIENMSGMICPHCGDEIDLFGKGGGKKAAEDLNVPYLGSIPLDPEMRKAGDEGRPFVVRKSGDDQHQATWEKVDAVMDNILKQIKQ</sequence>
<dbReference type="GO" id="GO:0046872">
    <property type="term" value="F:metal ion binding"/>
    <property type="evidence" value="ECO:0007669"/>
    <property type="project" value="UniProtKB-KW"/>
</dbReference>
<dbReference type="GO" id="GO:0005829">
    <property type="term" value="C:cytosol"/>
    <property type="evidence" value="ECO:0007669"/>
    <property type="project" value="TreeGrafter"/>
</dbReference>
<evidence type="ECO:0000313" key="11">
    <source>
        <dbReference type="Proteomes" id="UP001163096"/>
    </source>
</evidence>
<gene>
    <name evidence="10" type="ORF">OU421_10405</name>
</gene>
<evidence type="ECO:0000256" key="4">
    <source>
        <dbReference type="ARBA" id="ARBA00023004"/>
    </source>
</evidence>
<dbReference type="FunFam" id="3.40.50.300:FF:001119">
    <property type="entry name" value="Iron-sulfur cluster carrier protein"/>
    <property type="match status" value="1"/>
</dbReference>
<dbReference type="AlphaFoldDB" id="A0A9X9T7W2"/>
<keyword evidence="4 8" id="KW-0408">Iron</keyword>
<proteinExistence type="inferred from homology"/>
<evidence type="ECO:0000256" key="7">
    <source>
        <dbReference type="ARBA" id="ARBA00074706"/>
    </source>
</evidence>
<keyword evidence="5 8" id="KW-0411">Iron-sulfur</keyword>
<organism evidence="10 11">
    <name type="scientific">Methanogenium organophilum</name>
    <dbReference type="NCBI Taxonomy" id="2199"/>
    <lineage>
        <taxon>Archaea</taxon>
        <taxon>Methanobacteriati</taxon>
        <taxon>Methanobacteriota</taxon>
        <taxon>Stenosarchaea group</taxon>
        <taxon>Methanomicrobia</taxon>
        <taxon>Methanomicrobiales</taxon>
        <taxon>Methanomicrobiaceae</taxon>
        <taxon>Methanogenium</taxon>
    </lineage>
</organism>
<dbReference type="EMBL" id="CP113361">
    <property type="protein sequence ID" value="WAI00821.1"/>
    <property type="molecule type" value="Genomic_DNA"/>
</dbReference>
<feature type="region of interest" description="Disordered" evidence="9">
    <location>
        <begin position="1"/>
        <end position="33"/>
    </location>
</feature>
<dbReference type="GO" id="GO:0016226">
    <property type="term" value="P:iron-sulfur cluster assembly"/>
    <property type="evidence" value="ECO:0007669"/>
    <property type="project" value="InterPro"/>
</dbReference>
<evidence type="ECO:0000256" key="6">
    <source>
        <dbReference type="ARBA" id="ARBA00058094"/>
    </source>
</evidence>
<evidence type="ECO:0000256" key="3">
    <source>
        <dbReference type="ARBA" id="ARBA00022840"/>
    </source>
</evidence>
<dbReference type="PANTHER" id="PTHR23264:SF19">
    <property type="entry name" value="CYTOSOLIC FE-S CLUSTER ASSEMBLY FACTOR NUBP2"/>
    <property type="match status" value="1"/>
</dbReference>
<keyword evidence="11" id="KW-1185">Reference proteome</keyword>
<dbReference type="InterPro" id="IPR027417">
    <property type="entry name" value="P-loop_NTPase"/>
</dbReference>
<dbReference type="HAMAP" id="MF_02040">
    <property type="entry name" value="Mrp_NBP35"/>
    <property type="match status" value="1"/>
</dbReference>
<protein>
    <recommendedName>
        <fullName evidence="7 8">Iron-sulfur cluster carrier protein</fullName>
    </recommendedName>
</protein>
<feature type="compositionally biased region" description="Polar residues" evidence="9">
    <location>
        <begin position="1"/>
        <end position="12"/>
    </location>
</feature>
<dbReference type="InterPro" id="IPR019591">
    <property type="entry name" value="Mrp/NBP35_ATP-bd"/>
</dbReference>
<reference evidence="10" key="1">
    <citation type="submission" date="2022-11" db="EMBL/GenBank/DDBJ databases">
        <title>Complete genome sequence of Methanogenium organophilum DSM 3596.</title>
        <authorList>
            <person name="Chen S.-C."/>
            <person name="Lai S.-J."/>
            <person name="You Y.-T."/>
        </authorList>
    </citation>
    <scope>NUCLEOTIDE SEQUENCE</scope>
    <source>
        <strain evidence="10">DSM 3596</strain>
    </source>
</reference>
<dbReference type="GO" id="GO:0016887">
    <property type="term" value="F:ATP hydrolysis activity"/>
    <property type="evidence" value="ECO:0007669"/>
    <property type="project" value="UniProtKB-UniRule"/>
</dbReference>
<dbReference type="InterPro" id="IPR033756">
    <property type="entry name" value="YlxH/NBP35"/>
</dbReference>
<comment type="similarity">
    <text evidence="8">Belongs to the Mrp/NBP35 ATP-binding proteins family.</text>
</comment>
<dbReference type="KEGG" id="mou:OU421_10405"/>
<evidence type="ECO:0000313" key="10">
    <source>
        <dbReference type="EMBL" id="WAI00821.1"/>
    </source>
</evidence>
<evidence type="ECO:0000256" key="2">
    <source>
        <dbReference type="ARBA" id="ARBA00022741"/>
    </source>
</evidence>
<comment type="subunit">
    <text evidence="8">Homodimer.</text>
</comment>
<evidence type="ECO:0000256" key="1">
    <source>
        <dbReference type="ARBA" id="ARBA00022723"/>
    </source>
</evidence>
<keyword evidence="2 8" id="KW-0547">Nucleotide-binding</keyword>
<evidence type="ECO:0000256" key="8">
    <source>
        <dbReference type="HAMAP-Rule" id="MF_02040"/>
    </source>
</evidence>
<dbReference type="GO" id="GO:0140663">
    <property type="term" value="F:ATP-dependent FeS chaperone activity"/>
    <property type="evidence" value="ECO:0007669"/>
    <property type="project" value="InterPro"/>
</dbReference>
<accession>A0A9X9T7W2</accession>
<evidence type="ECO:0000256" key="9">
    <source>
        <dbReference type="SAM" id="MobiDB-lite"/>
    </source>
</evidence>
<dbReference type="Pfam" id="PF10609">
    <property type="entry name" value="ParA"/>
    <property type="match status" value="1"/>
</dbReference>
<comment type="function">
    <text evidence="6 8">Binds and transfers iron-sulfur (Fe-S) clusters to target apoproteins. Can hydrolyze ATP.</text>
</comment>
<keyword evidence="8" id="KW-0378">Hydrolase</keyword>
<dbReference type="Proteomes" id="UP001163096">
    <property type="component" value="Chromosome"/>
</dbReference>
<keyword evidence="3 8" id="KW-0067">ATP-binding</keyword>
<dbReference type="PANTHER" id="PTHR23264">
    <property type="entry name" value="NUCLEOTIDE-BINDING PROTEIN NBP35 YEAST -RELATED"/>
    <property type="match status" value="1"/>
</dbReference>
<feature type="binding site" evidence="8">
    <location>
        <begin position="51"/>
        <end position="58"/>
    </location>
    <ligand>
        <name>ATP</name>
        <dbReference type="ChEBI" id="CHEBI:30616"/>
    </ligand>
</feature>
<feature type="compositionally biased region" description="Low complexity" evidence="9">
    <location>
        <begin position="16"/>
        <end position="25"/>
    </location>
</feature>
<dbReference type="CDD" id="cd02037">
    <property type="entry name" value="Mrp_NBP35"/>
    <property type="match status" value="1"/>
</dbReference>
<dbReference type="GO" id="GO:0005524">
    <property type="term" value="F:ATP binding"/>
    <property type="evidence" value="ECO:0007669"/>
    <property type="project" value="UniProtKB-UniRule"/>
</dbReference>